<dbReference type="Proteomes" id="UP001610563">
    <property type="component" value="Unassembled WGS sequence"/>
</dbReference>
<evidence type="ECO:0000256" key="1">
    <source>
        <dbReference type="SAM" id="MobiDB-lite"/>
    </source>
</evidence>
<evidence type="ECO:0000313" key="2">
    <source>
        <dbReference type="EMBL" id="KAL2801402.1"/>
    </source>
</evidence>
<dbReference type="EMBL" id="JBFTWV010000001">
    <property type="protein sequence ID" value="KAL2801402.1"/>
    <property type="molecule type" value="Genomic_DNA"/>
</dbReference>
<name>A0ABR4GQY2_9EURO</name>
<sequence>MAFSTTRPKSTLLIPSKRPLLPPTRSQTTSTTTPTLQIRSSTDNTNNNAQAQSNERSRLEVDFAAAPQPFLDPGLWEKMKSKSTGEGAGV</sequence>
<accession>A0ABR4GQY2</accession>
<comment type="caution">
    <text evidence="2">The sequence shown here is derived from an EMBL/GenBank/DDBJ whole genome shotgun (WGS) entry which is preliminary data.</text>
</comment>
<feature type="region of interest" description="Disordered" evidence="1">
    <location>
        <begin position="1"/>
        <end position="90"/>
    </location>
</feature>
<keyword evidence="3" id="KW-1185">Reference proteome</keyword>
<evidence type="ECO:0000313" key="3">
    <source>
        <dbReference type="Proteomes" id="UP001610563"/>
    </source>
</evidence>
<organism evidence="2 3">
    <name type="scientific">Aspergillus keveii</name>
    <dbReference type="NCBI Taxonomy" id="714993"/>
    <lineage>
        <taxon>Eukaryota</taxon>
        <taxon>Fungi</taxon>
        <taxon>Dikarya</taxon>
        <taxon>Ascomycota</taxon>
        <taxon>Pezizomycotina</taxon>
        <taxon>Eurotiomycetes</taxon>
        <taxon>Eurotiomycetidae</taxon>
        <taxon>Eurotiales</taxon>
        <taxon>Aspergillaceae</taxon>
        <taxon>Aspergillus</taxon>
        <taxon>Aspergillus subgen. Nidulantes</taxon>
    </lineage>
</organism>
<reference evidence="2 3" key="1">
    <citation type="submission" date="2024-07" db="EMBL/GenBank/DDBJ databases">
        <title>Section-level genome sequencing and comparative genomics of Aspergillus sections Usti and Cavernicolus.</title>
        <authorList>
            <consortium name="Lawrence Berkeley National Laboratory"/>
            <person name="Nybo J.L."/>
            <person name="Vesth T.C."/>
            <person name="Theobald S."/>
            <person name="Frisvad J.C."/>
            <person name="Larsen T.O."/>
            <person name="Kjaerboelling I."/>
            <person name="Rothschild-Mancinelli K."/>
            <person name="Lyhne E.K."/>
            <person name="Kogle M.E."/>
            <person name="Barry K."/>
            <person name="Clum A."/>
            <person name="Na H."/>
            <person name="Ledsgaard L."/>
            <person name="Lin J."/>
            <person name="Lipzen A."/>
            <person name="Kuo A."/>
            <person name="Riley R."/>
            <person name="Mondo S."/>
            <person name="Labutti K."/>
            <person name="Haridas S."/>
            <person name="Pangalinan J."/>
            <person name="Salamov A.A."/>
            <person name="Simmons B.A."/>
            <person name="Magnuson J.K."/>
            <person name="Chen J."/>
            <person name="Drula E."/>
            <person name="Henrissat B."/>
            <person name="Wiebenga A."/>
            <person name="Lubbers R.J."/>
            <person name="Gomes A.C."/>
            <person name="Makela M.R."/>
            <person name="Stajich J."/>
            <person name="Grigoriev I.V."/>
            <person name="Mortensen U.H."/>
            <person name="De Vries R.P."/>
            <person name="Baker S.E."/>
            <person name="Andersen M.R."/>
        </authorList>
    </citation>
    <scope>NUCLEOTIDE SEQUENCE [LARGE SCALE GENOMIC DNA]</scope>
    <source>
        <strain evidence="2 3">CBS 209.92</strain>
    </source>
</reference>
<protein>
    <submittedName>
        <fullName evidence="2">Uncharacterized protein</fullName>
    </submittedName>
</protein>
<feature type="compositionally biased region" description="Polar residues" evidence="1">
    <location>
        <begin position="38"/>
        <end position="54"/>
    </location>
</feature>
<proteinExistence type="predicted"/>
<feature type="compositionally biased region" description="Low complexity" evidence="1">
    <location>
        <begin position="23"/>
        <end position="37"/>
    </location>
</feature>
<gene>
    <name evidence="2" type="ORF">BJX66DRAFT_289751</name>
</gene>